<evidence type="ECO:0000313" key="8">
    <source>
        <dbReference type="EMBL" id="MFG6416488.1"/>
    </source>
</evidence>
<evidence type="ECO:0000256" key="6">
    <source>
        <dbReference type="RuleBase" id="RU361187"/>
    </source>
</evidence>
<proteinExistence type="inferred from homology"/>
<dbReference type="Pfam" id="PF04616">
    <property type="entry name" value="Glyco_hydro_43"/>
    <property type="match status" value="1"/>
</dbReference>
<evidence type="ECO:0000256" key="7">
    <source>
        <dbReference type="SAM" id="SignalP"/>
    </source>
</evidence>
<evidence type="ECO:0000256" key="1">
    <source>
        <dbReference type="ARBA" id="ARBA00009865"/>
    </source>
</evidence>
<evidence type="ECO:0000256" key="4">
    <source>
        <dbReference type="ARBA" id="ARBA00023277"/>
    </source>
</evidence>
<keyword evidence="9" id="KW-1185">Reference proteome</keyword>
<dbReference type="GO" id="GO:0016787">
    <property type="term" value="F:hydrolase activity"/>
    <property type="evidence" value="ECO:0007669"/>
    <property type="project" value="UniProtKB-KW"/>
</dbReference>
<gene>
    <name evidence="8" type="ORF">ACG02S_21570</name>
</gene>
<feature type="chain" id="PRO_5045734187" evidence="7">
    <location>
        <begin position="20"/>
        <end position="521"/>
    </location>
</feature>
<evidence type="ECO:0000256" key="3">
    <source>
        <dbReference type="ARBA" id="ARBA00022801"/>
    </source>
</evidence>
<evidence type="ECO:0000256" key="5">
    <source>
        <dbReference type="ARBA" id="ARBA00023295"/>
    </source>
</evidence>
<dbReference type="Gene3D" id="2.115.10.20">
    <property type="entry name" value="Glycosyl hydrolase domain, family 43"/>
    <property type="match status" value="1"/>
</dbReference>
<name>A0ABW7ESM8_9BURK</name>
<evidence type="ECO:0000313" key="9">
    <source>
        <dbReference type="Proteomes" id="UP001606300"/>
    </source>
</evidence>
<dbReference type="InterPro" id="IPR052176">
    <property type="entry name" value="Glycosyl_Hydrlase_43_Enz"/>
</dbReference>
<keyword evidence="3 6" id="KW-0378">Hydrolase</keyword>
<keyword evidence="2" id="KW-0858">Xylan degradation</keyword>
<evidence type="ECO:0000256" key="2">
    <source>
        <dbReference type="ARBA" id="ARBA00022651"/>
    </source>
</evidence>
<dbReference type="SUPFAM" id="SSF75005">
    <property type="entry name" value="Arabinanase/levansucrase/invertase"/>
    <property type="match status" value="1"/>
</dbReference>
<dbReference type="RefSeq" id="WP_394472549.1">
    <property type="nucleotide sequence ID" value="NZ_JBIGHY010000009.1"/>
</dbReference>
<dbReference type="InterPro" id="IPR023296">
    <property type="entry name" value="Glyco_hydro_beta-prop_sf"/>
</dbReference>
<protein>
    <submittedName>
        <fullName evidence="8">Glycoside hydrolase family 43 protein</fullName>
    </submittedName>
</protein>
<keyword evidence="7" id="KW-0732">Signal</keyword>
<dbReference type="PANTHER" id="PTHR43772:SF2">
    <property type="entry name" value="PUTATIVE (AFU_ORTHOLOGUE AFUA_2G04480)-RELATED"/>
    <property type="match status" value="1"/>
</dbReference>
<comment type="caution">
    <text evidence="8">The sequence shown here is derived from an EMBL/GenBank/DDBJ whole genome shotgun (WGS) entry which is preliminary data.</text>
</comment>
<accession>A0ABW7ESM8</accession>
<feature type="signal peptide" evidence="7">
    <location>
        <begin position="1"/>
        <end position="19"/>
    </location>
</feature>
<dbReference type="PANTHER" id="PTHR43772">
    <property type="entry name" value="ENDO-1,4-BETA-XYLANASE"/>
    <property type="match status" value="1"/>
</dbReference>
<sequence length="521" mass="56046">MRAALPCLLLALAALTAAAQPAPGSNPLLRDRFTADPAPLVVGDTVYLYVGHDEARDGDLFRMNEWLAYSSKDLRHWTAHGPVMKPTDFKWAVRDAWAAQVVQRGGKFFLYTTVQHDDTHPGKAIGVAVADHPLGPFKDARGSALVTESSTPSPYGWDDIDPTVFIDDDGSAWLAWGNPVLYLARLKPHMTELDGPIEKIALPNYTEGPWLSKRKGLYYLTYAAMAHQGHWEHLAYATAPGPRGPWTYQGLLTGPAHKSFTIHAGLVDDFQGQSYLFAHNAALTLPDGRSGALGRRSVTAAYLHYDADGRMWPFTQTEAGISAPLRPPAGQAPALPDPGTSDPRVAVQQFVQGYPRAWPGQPALASVTDPFEQAPQAVGFNSDGGASRLVQTFTPAADLALGRISLYAGDGHGTGESRALRLSLRDVAAGTELLGDDGLAFAYRPQGAGLLSFDLSGHPAVTLKVGRRYALALYGEKGASTLFLRASRRDAYAGGEALLDDRPLRDKGGRPADFALALYAR</sequence>
<reference evidence="8 9" key="1">
    <citation type="submission" date="2024-09" db="EMBL/GenBank/DDBJ databases">
        <title>Novel species of the genus Pelomonas and Roseateles isolated from streams.</title>
        <authorList>
            <person name="Lu H."/>
        </authorList>
    </citation>
    <scope>NUCLEOTIDE SEQUENCE [LARGE SCALE GENOMIC DNA]</scope>
    <source>
        <strain evidence="8 9">DC23W</strain>
    </source>
</reference>
<organism evidence="8 9">
    <name type="scientific">Pelomonas dachongensis</name>
    <dbReference type="NCBI Taxonomy" id="3299029"/>
    <lineage>
        <taxon>Bacteria</taxon>
        <taxon>Pseudomonadati</taxon>
        <taxon>Pseudomonadota</taxon>
        <taxon>Betaproteobacteria</taxon>
        <taxon>Burkholderiales</taxon>
        <taxon>Sphaerotilaceae</taxon>
        <taxon>Roseateles</taxon>
    </lineage>
</organism>
<dbReference type="InterPro" id="IPR006710">
    <property type="entry name" value="Glyco_hydro_43"/>
</dbReference>
<keyword evidence="2" id="KW-0624">Polysaccharide degradation</keyword>
<dbReference type="EMBL" id="JBIGHY010000009">
    <property type="protein sequence ID" value="MFG6416488.1"/>
    <property type="molecule type" value="Genomic_DNA"/>
</dbReference>
<dbReference type="Proteomes" id="UP001606300">
    <property type="component" value="Unassembled WGS sequence"/>
</dbReference>
<comment type="similarity">
    <text evidence="1 6">Belongs to the glycosyl hydrolase 43 family.</text>
</comment>
<keyword evidence="5 6" id="KW-0326">Glycosidase</keyword>
<keyword evidence="4" id="KW-0119">Carbohydrate metabolism</keyword>
<dbReference type="CDD" id="cd18618">
    <property type="entry name" value="GH43_Xsa43E-like"/>
    <property type="match status" value="1"/>
</dbReference>